<name>A0A8C4GEF3_DICLA</name>
<keyword evidence="7" id="KW-1015">Disulfide bond</keyword>
<evidence type="ECO:0000256" key="7">
    <source>
        <dbReference type="ARBA" id="ARBA00023157"/>
    </source>
</evidence>
<dbReference type="PANTHER" id="PTHR45869:SF7">
    <property type="entry name" value="C-REACTIVE PROTEIN"/>
    <property type="match status" value="1"/>
</dbReference>
<dbReference type="GO" id="GO:0005576">
    <property type="term" value="C:extracellular region"/>
    <property type="evidence" value="ECO:0007669"/>
    <property type="project" value="UniProtKB-SubCell"/>
</dbReference>
<keyword evidence="4" id="KW-0479">Metal-binding</keyword>
<dbReference type="Ensembl" id="ENSDLAT00005002810.2">
    <property type="protein sequence ID" value="ENSDLAP00005002721.2"/>
    <property type="gene ID" value="ENSDLAG00005031367.1"/>
</dbReference>
<dbReference type="InterPro" id="IPR013320">
    <property type="entry name" value="ConA-like_dom_sf"/>
</dbReference>
<keyword evidence="13" id="KW-1185">Reference proteome</keyword>
<dbReference type="InterPro" id="IPR051005">
    <property type="entry name" value="Pentraxin_domain"/>
</dbReference>
<feature type="chain" id="PRO_5035916036" description="Pentraxin (PTX) domain-containing protein" evidence="10">
    <location>
        <begin position="23"/>
        <end position="372"/>
    </location>
</feature>
<dbReference type="SUPFAM" id="SSF49899">
    <property type="entry name" value="Concanavalin A-like lectins/glucanases"/>
    <property type="match status" value="1"/>
</dbReference>
<feature type="signal peptide" evidence="10">
    <location>
        <begin position="1"/>
        <end position="22"/>
    </location>
</feature>
<reference evidence="12" key="1">
    <citation type="submission" date="2025-08" db="UniProtKB">
        <authorList>
            <consortium name="Ensembl"/>
        </authorList>
    </citation>
    <scope>IDENTIFICATION</scope>
</reference>
<dbReference type="PANTHER" id="PTHR45869">
    <property type="entry name" value="C-REACTIVE PROTEIN-RELATED"/>
    <property type="match status" value="1"/>
</dbReference>
<evidence type="ECO:0000256" key="4">
    <source>
        <dbReference type="ARBA" id="ARBA00022723"/>
    </source>
</evidence>
<evidence type="ECO:0000256" key="1">
    <source>
        <dbReference type="ARBA" id="ARBA00001913"/>
    </source>
</evidence>
<feature type="region of interest" description="Disordered" evidence="9">
    <location>
        <begin position="79"/>
        <end position="159"/>
    </location>
</feature>
<evidence type="ECO:0000256" key="5">
    <source>
        <dbReference type="ARBA" id="ARBA00022729"/>
    </source>
</evidence>
<dbReference type="Gene3D" id="2.60.120.200">
    <property type="match status" value="1"/>
</dbReference>
<evidence type="ECO:0000313" key="13">
    <source>
        <dbReference type="Proteomes" id="UP000694389"/>
    </source>
</evidence>
<dbReference type="AlphaFoldDB" id="A0A8C4GEF3"/>
<keyword evidence="6" id="KW-0106">Calcium</keyword>
<comment type="similarity">
    <text evidence="8">Belongs to the pentraxin family.</text>
</comment>
<dbReference type="SMART" id="SM00159">
    <property type="entry name" value="PTX"/>
    <property type="match status" value="1"/>
</dbReference>
<comment type="cofactor">
    <cofactor evidence="1">
        <name>Ca(2+)</name>
        <dbReference type="ChEBI" id="CHEBI:29108"/>
    </cofactor>
</comment>
<dbReference type="Proteomes" id="UP000694389">
    <property type="component" value="Unassembled WGS sequence"/>
</dbReference>
<accession>A0A8C4GEF3</accession>
<evidence type="ECO:0000256" key="9">
    <source>
        <dbReference type="SAM" id="MobiDB-lite"/>
    </source>
</evidence>
<dbReference type="GO" id="GO:0046872">
    <property type="term" value="F:metal ion binding"/>
    <property type="evidence" value="ECO:0007669"/>
    <property type="project" value="UniProtKB-KW"/>
</dbReference>
<protein>
    <recommendedName>
        <fullName evidence="11">Pentraxin (PTX) domain-containing protein</fullName>
    </recommendedName>
</protein>
<reference evidence="12" key="2">
    <citation type="submission" date="2025-09" db="UniProtKB">
        <authorList>
            <consortium name="Ensembl"/>
        </authorList>
    </citation>
    <scope>IDENTIFICATION</scope>
</reference>
<comment type="subcellular location">
    <subcellularLocation>
        <location evidence="2">Secreted</location>
    </subcellularLocation>
</comment>
<dbReference type="PRINTS" id="PR01217">
    <property type="entry name" value="PRICHEXTENSN"/>
</dbReference>
<evidence type="ECO:0000313" key="12">
    <source>
        <dbReference type="Ensembl" id="ENSDLAP00005002721.2"/>
    </source>
</evidence>
<sequence length="372" mass="42369">MKQLYVLMVMAVMSALVNSGAATTTRKPWTTSGSDGQNLNGKMFTLSRDGGGIYFYPPGYSPWFITTPYPTRRYTTRGYFTTTTTPKPTTTTPRPTTTTYKRTTTTPKPTTTTPRPTTTTPKPTTTTYKRTTTTPKPTTTTPKPTTTTPKPTTTTYPPWTTAPSTRGVSVCLRYLTDYSQSSSPTIFKLSPSGSNTLMLSSSYSGVYTLSYGYSNYMYFRPNIMLWSNIQPDIWTRVCVTVDTVKRVAQVFNGSTVSIRKLLPYQYVWSGEPVIDFSGFDGQFTDVQVWNYPLNYKEIYNYMTSSGYGWYHGSVLTWSSIKYSPRGYTLLEDVYERQAKQPMRSRGRGHRPNWEKKKRAFIYVEGWKERQQL</sequence>
<evidence type="ECO:0000256" key="10">
    <source>
        <dbReference type="SAM" id="SignalP"/>
    </source>
</evidence>
<proteinExistence type="inferred from homology"/>
<keyword evidence="3" id="KW-0964">Secreted</keyword>
<evidence type="ECO:0000259" key="11">
    <source>
        <dbReference type="SMART" id="SM00159"/>
    </source>
</evidence>
<evidence type="ECO:0000256" key="8">
    <source>
        <dbReference type="ARBA" id="ARBA00038102"/>
    </source>
</evidence>
<keyword evidence="5 10" id="KW-0732">Signal</keyword>
<evidence type="ECO:0000256" key="2">
    <source>
        <dbReference type="ARBA" id="ARBA00004613"/>
    </source>
</evidence>
<evidence type="ECO:0000256" key="3">
    <source>
        <dbReference type="ARBA" id="ARBA00022525"/>
    </source>
</evidence>
<organism evidence="12 13">
    <name type="scientific">Dicentrarchus labrax</name>
    <name type="common">European seabass</name>
    <name type="synonym">Morone labrax</name>
    <dbReference type="NCBI Taxonomy" id="13489"/>
    <lineage>
        <taxon>Eukaryota</taxon>
        <taxon>Metazoa</taxon>
        <taxon>Chordata</taxon>
        <taxon>Craniata</taxon>
        <taxon>Vertebrata</taxon>
        <taxon>Euteleostomi</taxon>
        <taxon>Actinopterygii</taxon>
        <taxon>Neopterygii</taxon>
        <taxon>Teleostei</taxon>
        <taxon>Neoteleostei</taxon>
        <taxon>Acanthomorphata</taxon>
        <taxon>Eupercaria</taxon>
        <taxon>Moronidae</taxon>
        <taxon>Dicentrarchus</taxon>
    </lineage>
</organism>
<dbReference type="GeneTree" id="ENSGT00530000066252"/>
<feature type="domain" description="Pentraxin (PTX)" evidence="11">
    <location>
        <begin position="138"/>
        <end position="336"/>
    </location>
</feature>
<evidence type="ECO:0000256" key="6">
    <source>
        <dbReference type="ARBA" id="ARBA00022837"/>
    </source>
</evidence>
<dbReference type="InterPro" id="IPR001759">
    <property type="entry name" value="PTX_dom"/>
</dbReference>